<name>A0A699SPA4_TANCI</name>
<feature type="non-terminal residue" evidence="2">
    <location>
        <position position="1"/>
    </location>
</feature>
<gene>
    <name evidence="2" type="ORF">Tci_871279</name>
</gene>
<accession>A0A699SPA4</accession>
<feature type="chain" id="PRO_5025382139" evidence="1">
    <location>
        <begin position="18"/>
        <end position="41"/>
    </location>
</feature>
<protein>
    <submittedName>
        <fullName evidence="2">Uncharacterized protein</fullName>
    </submittedName>
</protein>
<sequence>AVVLVVMLLWRLWCGGGQRRWSEDAREWWRCGGVIDGGGDA</sequence>
<proteinExistence type="predicted"/>
<organism evidence="2">
    <name type="scientific">Tanacetum cinerariifolium</name>
    <name type="common">Dalmatian daisy</name>
    <name type="synonym">Chrysanthemum cinerariifolium</name>
    <dbReference type="NCBI Taxonomy" id="118510"/>
    <lineage>
        <taxon>Eukaryota</taxon>
        <taxon>Viridiplantae</taxon>
        <taxon>Streptophyta</taxon>
        <taxon>Embryophyta</taxon>
        <taxon>Tracheophyta</taxon>
        <taxon>Spermatophyta</taxon>
        <taxon>Magnoliopsida</taxon>
        <taxon>eudicotyledons</taxon>
        <taxon>Gunneridae</taxon>
        <taxon>Pentapetalae</taxon>
        <taxon>asterids</taxon>
        <taxon>campanulids</taxon>
        <taxon>Asterales</taxon>
        <taxon>Asteraceae</taxon>
        <taxon>Asteroideae</taxon>
        <taxon>Anthemideae</taxon>
        <taxon>Anthemidinae</taxon>
        <taxon>Tanacetum</taxon>
    </lineage>
</organism>
<evidence type="ECO:0000313" key="2">
    <source>
        <dbReference type="EMBL" id="GFC99309.1"/>
    </source>
</evidence>
<dbReference type="EMBL" id="BKCJ011177605">
    <property type="protein sequence ID" value="GFC99309.1"/>
    <property type="molecule type" value="Genomic_DNA"/>
</dbReference>
<feature type="signal peptide" evidence="1">
    <location>
        <begin position="1"/>
        <end position="17"/>
    </location>
</feature>
<keyword evidence="1" id="KW-0732">Signal</keyword>
<dbReference type="AlphaFoldDB" id="A0A699SPA4"/>
<evidence type="ECO:0000256" key="1">
    <source>
        <dbReference type="SAM" id="SignalP"/>
    </source>
</evidence>
<reference evidence="2" key="1">
    <citation type="journal article" date="2019" name="Sci. Rep.">
        <title>Draft genome of Tanacetum cinerariifolium, the natural source of mosquito coil.</title>
        <authorList>
            <person name="Yamashiro T."/>
            <person name="Shiraishi A."/>
            <person name="Satake H."/>
            <person name="Nakayama K."/>
        </authorList>
    </citation>
    <scope>NUCLEOTIDE SEQUENCE</scope>
</reference>
<comment type="caution">
    <text evidence="2">The sequence shown here is derived from an EMBL/GenBank/DDBJ whole genome shotgun (WGS) entry which is preliminary data.</text>
</comment>